<feature type="transmembrane region" description="Helical" evidence="7">
    <location>
        <begin position="326"/>
        <end position="344"/>
    </location>
</feature>
<dbReference type="AlphaFoldDB" id="A0A075MUS7"/>
<keyword evidence="10" id="KW-1185">Reference proteome</keyword>
<evidence type="ECO:0000256" key="3">
    <source>
        <dbReference type="ARBA" id="ARBA00022475"/>
    </source>
</evidence>
<feature type="transmembrane region" description="Helical" evidence="7">
    <location>
        <begin position="97"/>
        <end position="116"/>
    </location>
</feature>
<gene>
    <name evidence="9" type="ORF">NTE_02922</name>
</gene>
<dbReference type="InterPro" id="IPR020846">
    <property type="entry name" value="MFS_dom"/>
</dbReference>
<feature type="transmembrane region" description="Helical" evidence="7">
    <location>
        <begin position="45"/>
        <end position="62"/>
    </location>
</feature>
<evidence type="ECO:0000313" key="9">
    <source>
        <dbReference type="EMBL" id="AIF84960.1"/>
    </source>
</evidence>
<comment type="subcellular location">
    <subcellularLocation>
        <location evidence="1">Cell membrane</location>
        <topology evidence="1">Multi-pass membrane protein</topology>
    </subcellularLocation>
</comment>
<organism evidence="9 10">
    <name type="scientific">Candidatus Nitrososphaera evergladensis SR1</name>
    <dbReference type="NCBI Taxonomy" id="1459636"/>
    <lineage>
        <taxon>Archaea</taxon>
        <taxon>Nitrososphaerota</taxon>
        <taxon>Nitrososphaeria</taxon>
        <taxon>Nitrososphaerales</taxon>
        <taxon>Nitrososphaeraceae</taxon>
        <taxon>Nitrososphaera</taxon>
    </lineage>
</organism>
<feature type="transmembrane region" description="Helical" evidence="7">
    <location>
        <begin position="69"/>
        <end position="85"/>
    </location>
</feature>
<protein>
    <submittedName>
        <fullName evidence="9">Arabinose efflux permease family protein</fullName>
    </submittedName>
</protein>
<dbReference type="PROSITE" id="PS50850">
    <property type="entry name" value="MFS"/>
    <property type="match status" value="1"/>
</dbReference>
<dbReference type="PANTHER" id="PTHR23517">
    <property type="entry name" value="RESISTANCE PROTEIN MDTM, PUTATIVE-RELATED-RELATED"/>
    <property type="match status" value="1"/>
</dbReference>
<evidence type="ECO:0000256" key="5">
    <source>
        <dbReference type="ARBA" id="ARBA00022989"/>
    </source>
</evidence>
<feature type="transmembrane region" description="Helical" evidence="7">
    <location>
        <begin position="158"/>
        <end position="180"/>
    </location>
</feature>
<dbReference type="STRING" id="1459636.NTE_02922"/>
<feature type="transmembrane region" description="Helical" evidence="7">
    <location>
        <begin position="266"/>
        <end position="285"/>
    </location>
</feature>
<dbReference type="GO" id="GO:0022857">
    <property type="term" value="F:transmembrane transporter activity"/>
    <property type="evidence" value="ECO:0007669"/>
    <property type="project" value="InterPro"/>
</dbReference>
<feature type="transmembrane region" description="Helical" evidence="7">
    <location>
        <begin position="201"/>
        <end position="229"/>
    </location>
</feature>
<evidence type="ECO:0000256" key="2">
    <source>
        <dbReference type="ARBA" id="ARBA00022448"/>
    </source>
</evidence>
<keyword evidence="6 7" id="KW-0472">Membrane</keyword>
<keyword evidence="4 7" id="KW-0812">Transmembrane</keyword>
<dbReference type="InterPro" id="IPR050171">
    <property type="entry name" value="MFS_Transporters"/>
</dbReference>
<dbReference type="Gene3D" id="1.20.1250.20">
    <property type="entry name" value="MFS general substrate transporter like domains"/>
    <property type="match status" value="1"/>
</dbReference>
<evidence type="ECO:0000256" key="7">
    <source>
        <dbReference type="SAM" id="Phobius"/>
    </source>
</evidence>
<sequence>MKPILFVAACAAIVGIAYGMHSPIVPVFAKEELGANFSEVGVIGLANYLPYMVVPLFGGMLLDRTNKAYLLILGVSLNAFAIFMLSEVTSVAGATAFRGLSGIAHAFFWPSAEAIISTTAPSDKRVKWIALFTAAWVGGFMTGPLIGKVVLEHFDYRVLFELSALAISLALVPSFFLLRHGRPVQVERHRLLRLGDLKHEVASMPTVSAVVLYYAVTFGVLIAIYPAYMKAASITDQNIELLFFVFGMARFATLPFVRLMAGRGRAALAAAVAVMAASMAISFAFASVWSFAIALVLAGVATSIFYPVTFNFVTKNAPVEKMGTKLGIYEALFGAGWTVGPVGVGLSSDAFGPASPYLAFSVIGAALAGAIMVTIRKNNNSS</sequence>
<dbReference type="InterPro" id="IPR011701">
    <property type="entry name" value="MFS"/>
</dbReference>
<dbReference type="HOGENOM" id="CLU_718874_0_0_2"/>
<evidence type="ECO:0000256" key="6">
    <source>
        <dbReference type="ARBA" id="ARBA00023136"/>
    </source>
</evidence>
<feature type="domain" description="Major facilitator superfamily (MFS) profile" evidence="8">
    <location>
        <begin position="3"/>
        <end position="382"/>
    </location>
</feature>
<evidence type="ECO:0000259" key="8">
    <source>
        <dbReference type="PROSITE" id="PS50850"/>
    </source>
</evidence>
<dbReference type="InterPro" id="IPR036259">
    <property type="entry name" value="MFS_trans_sf"/>
</dbReference>
<feature type="transmembrane region" description="Helical" evidence="7">
    <location>
        <begin position="291"/>
        <end position="314"/>
    </location>
</feature>
<dbReference type="EMBL" id="CP007174">
    <property type="protein sequence ID" value="AIF84960.1"/>
    <property type="molecule type" value="Genomic_DNA"/>
</dbReference>
<feature type="transmembrane region" description="Helical" evidence="7">
    <location>
        <begin position="356"/>
        <end position="375"/>
    </location>
</feature>
<dbReference type="PANTHER" id="PTHR23517:SF13">
    <property type="entry name" value="MAJOR FACILITATOR SUPERFAMILY MFS_1"/>
    <property type="match status" value="1"/>
</dbReference>
<feature type="transmembrane region" description="Helical" evidence="7">
    <location>
        <begin position="241"/>
        <end position="259"/>
    </location>
</feature>
<dbReference type="Proteomes" id="UP000028194">
    <property type="component" value="Chromosome"/>
</dbReference>
<feature type="transmembrane region" description="Helical" evidence="7">
    <location>
        <begin position="128"/>
        <end position="146"/>
    </location>
</feature>
<name>A0A075MUS7_9ARCH</name>
<dbReference type="SUPFAM" id="SSF103473">
    <property type="entry name" value="MFS general substrate transporter"/>
    <property type="match status" value="1"/>
</dbReference>
<keyword evidence="5 7" id="KW-1133">Transmembrane helix</keyword>
<dbReference type="Pfam" id="PF07690">
    <property type="entry name" value="MFS_1"/>
    <property type="match status" value="2"/>
</dbReference>
<evidence type="ECO:0000256" key="4">
    <source>
        <dbReference type="ARBA" id="ARBA00022692"/>
    </source>
</evidence>
<keyword evidence="3" id="KW-1003">Cell membrane</keyword>
<reference evidence="9 10" key="1">
    <citation type="journal article" date="2014" name="PLoS ONE">
        <title>Genome Sequence of Candidatus Nitrososphaera evergladensis from Group I.1b Enriched from Everglades Soil Reveals Novel Genomic Features of the Ammonia-Oxidizing Archaea.</title>
        <authorList>
            <person name="Zhalnina K.V."/>
            <person name="Dias R."/>
            <person name="Leonard M.T."/>
            <person name="Dorr de Quadros P."/>
            <person name="Camargo F.A."/>
            <person name="Drew J.C."/>
            <person name="Farmerie W.G."/>
            <person name="Daroub S.H."/>
            <person name="Triplett E.W."/>
        </authorList>
    </citation>
    <scope>NUCLEOTIDE SEQUENCE [LARGE SCALE GENOMIC DNA]</scope>
    <source>
        <strain evidence="9 10">SR1</strain>
    </source>
</reference>
<accession>A0A075MUS7</accession>
<dbReference type="eggNOG" id="arCOG00130">
    <property type="taxonomic scope" value="Archaea"/>
</dbReference>
<proteinExistence type="predicted"/>
<dbReference type="KEGG" id="nev:NTE_02922"/>
<dbReference type="OrthoDB" id="117970at2157"/>
<dbReference type="GO" id="GO:0005886">
    <property type="term" value="C:plasma membrane"/>
    <property type="evidence" value="ECO:0007669"/>
    <property type="project" value="UniProtKB-SubCell"/>
</dbReference>
<evidence type="ECO:0000256" key="1">
    <source>
        <dbReference type="ARBA" id="ARBA00004651"/>
    </source>
</evidence>
<keyword evidence="2" id="KW-0813">Transport</keyword>
<evidence type="ECO:0000313" key="10">
    <source>
        <dbReference type="Proteomes" id="UP000028194"/>
    </source>
</evidence>